<comment type="caution">
    <text evidence="2">The sequence shown here is derived from an EMBL/GenBank/DDBJ whole genome shotgun (WGS) entry which is preliminary data.</text>
</comment>
<reference evidence="2 3" key="1">
    <citation type="submission" date="2019-03" db="EMBL/GenBank/DDBJ databases">
        <title>Genome sequence of Thiobacillaceae bacterium LSR1, a sulfur-oxidizing bacterium isolated from freshwater sediment.</title>
        <authorList>
            <person name="Li S."/>
        </authorList>
    </citation>
    <scope>NUCLEOTIDE SEQUENCE [LARGE SCALE GENOMIC DNA]</scope>
    <source>
        <strain evidence="2 3">LSR1</strain>
    </source>
</reference>
<accession>A0A4R1BLC8</accession>
<sequence>MLAWLARPENAKPIGLIIFFVTFCLIVWWVYAGDKKRAARMEEPKNIPFLDDDLDQETKDKSNG</sequence>
<dbReference type="AlphaFoldDB" id="A0A4R1BLC8"/>
<name>A0A4R1BLC8_9PROT</name>
<organism evidence="2 3">
    <name type="scientific">Parasulfuritortus cantonensis</name>
    <dbReference type="NCBI Taxonomy" id="2528202"/>
    <lineage>
        <taxon>Bacteria</taxon>
        <taxon>Pseudomonadati</taxon>
        <taxon>Pseudomonadota</taxon>
        <taxon>Betaproteobacteria</taxon>
        <taxon>Nitrosomonadales</taxon>
        <taxon>Thiobacillaceae</taxon>
        <taxon>Parasulfuritortus</taxon>
    </lineage>
</organism>
<keyword evidence="1" id="KW-1133">Transmembrane helix</keyword>
<dbReference type="Pfam" id="PF05545">
    <property type="entry name" value="FixQ"/>
    <property type="match status" value="1"/>
</dbReference>
<keyword evidence="1" id="KW-0472">Membrane</keyword>
<keyword evidence="1" id="KW-0812">Transmembrane</keyword>
<gene>
    <name evidence="2" type="ORF">EZJ19_02685</name>
</gene>
<dbReference type="InterPro" id="IPR008621">
    <property type="entry name" value="Cbb3-typ_cyt_oxidase_comp"/>
</dbReference>
<evidence type="ECO:0000313" key="2">
    <source>
        <dbReference type="EMBL" id="TCJ18159.1"/>
    </source>
</evidence>
<keyword evidence="3" id="KW-1185">Reference proteome</keyword>
<dbReference type="Proteomes" id="UP000295443">
    <property type="component" value="Unassembled WGS sequence"/>
</dbReference>
<dbReference type="RefSeq" id="WP_131444757.1">
    <property type="nucleotide sequence ID" value="NZ_SJZB01000012.1"/>
</dbReference>
<protein>
    <submittedName>
        <fullName evidence="2">Cbb3-type cytochrome c oxidase subunit 3</fullName>
    </submittedName>
</protein>
<dbReference type="EMBL" id="SJZB01000012">
    <property type="protein sequence ID" value="TCJ18159.1"/>
    <property type="molecule type" value="Genomic_DNA"/>
</dbReference>
<proteinExistence type="predicted"/>
<evidence type="ECO:0000256" key="1">
    <source>
        <dbReference type="SAM" id="Phobius"/>
    </source>
</evidence>
<dbReference type="OrthoDB" id="7066079at2"/>
<feature type="transmembrane region" description="Helical" evidence="1">
    <location>
        <begin position="14"/>
        <end position="31"/>
    </location>
</feature>
<evidence type="ECO:0000313" key="3">
    <source>
        <dbReference type="Proteomes" id="UP000295443"/>
    </source>
</evidence>